<dbReference type="Pfam" id="PF01535">
    <property type="entry name" value="PPR"/>
    <property type="match status" value="2"/>
</dbReference>
<dbReference type="Gene3D" id="1.25.40.10">
    <property type="entry name" value="Tetratricopeptide repeat domain"/>
    <property type="match status" value="2"/>
</dbReference>
<reference evidence="3" key="2">
    <citation type="journal article" date="2023" name="Plants (Basel)">
        <title>Annotation of the Turnera subulata (Passifloraceae) Draft Genome Reveals the S-Locus Evolved after the Divergence of Turneroideae from Passifloroideae in a Stepwise Manner.</title>
        <authorList>
            <person name="Henning P.M."/>
            <person name="Roalson E.H."/>
            <person name="Mir W."/>
            <person name="McCubbin A.G."/>
            <person name="Shore J.S."/>
        </authorList>
    </citation>
    <scope>NUCLEOTIDE SEQUENCE</scope>
    <source>
        <strain evidence="3">F60SS</strain>
    </source>
</reference>
<dbReference type="OrthoDB" id="1725592at2759"/>
<reference evidence="3" key="1">
    <citation type="submission" date="2022-02" db="EMBL/GenBank/DDBJ databases">
        <authorList>
            <person name="Henning P.M."/>
            <person name="McCubbin A.G."/>
            <person name="Shore J.S."/>
        </authorList>
    </citation>
    <scope>NUCLEOTIDE SEQUENCE</scope>
    <source>
        <strain evidence="3">F60SS</strain>
        <tissue evidence="3">Leaves</tissue>
    </source>
</reference>
<dbReference type="InterPro" id="IPR046960">
    <property type="entry name" value="PPR_At4g14850-like_plant"/>
</dbReference>
<dbReference type="PANTHER" id="PTHR47926">
    <property type="entry name" value="PENTATRICOPEPTIDE REPEAT-CONTAINING PROTEIN"/>
    <property type="match status" value="1"/>
</dbReference>
<evidence type="ECO:0000256" key="1">
    <source>
        <dbReference type="ARBA" id="ARBA00022737"/>
    </source>
</evidence>
<dbReference type="AlphaFoldDB" id="A0A9Q0F3I2"/>
<gene>
    <name evidence="3" type="ORF">Tsubulata_000304</name>
</gene>
<organism evidence="3 4">
    <name type="scientific">Turnera subulata</name>
    <dbReference type="NCBI Taxonomy" id="218843"/>
    <lineage>
        <taxon>Eukaryota</taxon>
        <taxon>Viridiplantae</taxon>
        <taxon>Streptophyta</taxon>
        <taxon>Embryophyta</taxon>
        <taxon>Tracheophyta</taxon>
        <taxon>Spermatophyta</taxon>
        <taxon>Magnoliopsida</taxon>
        <taxon>eudicotyledons</taxon>
        <taxon>Gunneridae</taxon>
        <taxon>Pentapetalae</taxon>
        <taxon>rosids</taxon>
        <taxon>fabids</taxon>
        <taxon>Malpighiales</taxon>
        <taxon>Passifloraceae</taxon>
        <taxon>Turnera</taxon>
    </lineage>
</organism>
<dbReference type="PROSITE" id="PS51375">
    <property type="entry name" value="PPR"/>
    <property type="match status" value="1"/>
</dbReference>
<accession>A0A9Q0F3I2</accession>
<dbReference type="EMBL" id="JAKUCV010007537">
    <property type="protein sequence ID" value="KAJ4822951.1"/>
    <property type="molecule type" value="Genomic_DNA"/>
</dbReference>
<dbReference type="PANTHER" id="PTHR47926:SF477">
    <property type="entry name" value="PENTATRICOPEPTIDE REPEAT-CONTAINING PROTEIN"/>
    <property type="match status" value="1"/>
</dbReference>
<name>A0A9Q0F3I2_9ROSI</name>
<dbReference type="Proteomes" id="UP001141552">
    <property type="component" value="Unassembled WGS sequence"/>
</dbReference>
<evidence type="ECO:0000256" key="2">
    <source>
        <dbReference type="PROSITE-ProRule" id="PRU00708"/>
    </source>
</evidence>
<dbReference type="Pfam" id="PF13041">
    <property type="entry name" value="PPR_2"/>
    <property type="match status" value="1"/>
</dbReference>
<dbReference type="NCBIfam" id="TIGR00756">
    <property type="entry name" value="PPR"/>
    <property type="match status" value="1"/>
</dbReference>
<feature type="non-terminal residue" evidence="3">
    <location>
        <position position="218"/>
    </location>
</feature>
<keyword evidence="1" id="KW-0677">Repeat</keyword>
<comment type="caution">
    <text evidence="3">The sequence shown here is derived from an EMBL/GenBank/DDBJ whole genome shotgun (WGS) entry which is preliminary data.</text>
</comment>
<sequence>YRDFPVSSSIPQTSLTKTQQQNHVNITEINAQLNALVKAGQLTHARHLFDKMPHRDEGSWTAMIWGYVNAMDTREALSLFLQMWVQPGLRMDSFVLSPACADLGALDCGREIHCLTMRKGIDMSSFVANNLATVYNKCGKLEYGLRLFGKMSMRDVVSWTMIITASVQAGQEENGISAFLRMREKDVSPNEYTFSALVEYNILGYPELAQMKFTSHRL</sequence>
<proteinExistence type="predicted"/>
<feature type="repeat" description="PPR" evidence="2">
    <location>
        <begin position="155"/>
        <end position="189"/>
    </location>
</feature>
<dbReference type="GO" id="GO:0003723">
    <property type="term" value="F:RNA binding"/>
    <property type="evidence" value="ECO:0007669"/>
    <property type="project" value="InterPro"/>
</dbReference>
<feature type="non-terminal residue" evidence="3">
    <location>
        <position position="1"/>
    </location>
</feature>
<evidence type="ECO:0000313" key="3">
    <source>
        <dbReference type="EMBL" id="KAJ4822951.1"/>
    </source>
</evidence>
<dbReference type="InterPro" id="IPR011990">
    <property type="entry name" value="TPR-like_helical_dom_sf"/>
</dbReference>
<evidence type="ECO:0008006" key="5">
    <source>
        <dbReference type="Google" id="ProtNLM"/>
    </source>
</evidence>
<dbReference type="GO" id="GO:0009451">
    <property type="term" value="P:RNA modification"/>
    <property type="evidence" value="ECO:0007669"/>
    <property type="project" value="InterPro"/>
</dbReference>
<dbReference type="InterPro" id="IPR002885">
    <property type="entry name" value="PPR_rpt"/>
</dbReference>
<protein>
    <recommendedName>
        <fullName evidence="5">Pentatricopeptide repeat-containing protein</fullName>
    </recommendedName>
</protein>
<evidence type="ECO:0000313" key="4">
    <source>
        <dbReference type="Proteomes" id="UP001141552"/>
    </source>
</evidence>
<keyword evidence="4" id="KW-1185">Reference proteome</keyword>